<reference evidence="1 2" key="1">
    <citation type="journal article" date="2012" name="Science">
        <title>The Paleozoic origin of enzymatic lignin decomposition reconstructed from 31 fungal genomes.</title>
        <authorList>
            <person name="Floudas D."/>
            <person name="Binder M."/>
            <person name="Riley R."/>
            <person name="Barry K."/>
            <person name="Blanchette R.A."/>
            <person name="Henrissat B."/>
            <person name="Martinez A.T."/>
            <person name="Otillar R."/>
            <person name="Spatafora J.W."/>
            <person name="Yadav J.S."/>
            <person name="Aerts A."/>
            <person name="Benoit I."/>
            <person name="Boyd A."/>
            <person name="Carlson A."/>
            <person name="Copeland A."/>
            <person name="Coutinho P.M."/>
            <person name="de Vries R.P."/>
            <person name="Ferreira P."/>
            <person name="Findley K."/>
            <person name="Foster B."/>
            <person name="Gaskell J."/>
            <person name="Glotzer D."/>
            <person name="Gorecki P."/>
            <person name="Heitman J."/>
            <person name="Hesse C."/>
            <person name="Hori C."/>
            <person name="Igarashi K."/>
            <person name="Jurgens J.A."/>
            <person name="Kallen N."/>
            <person name="Kersten P."/>
            <person name="Kohler A."/>
            <person name="Kuees U."/>
            <person name="Kumar T.K.A."/>
            <person name="Kuo A."/>
            <person name="LaButti K."/>
            <person name="Larrondo L.F."/>
            <person name="Lindquist E."/>
            <person name="Ling A."/>
            <person name="Lombard V."/>
            <person name="Lucas S."/>
            <person name="Lundell T."/>
            <person name="Martin R."/>
            <person name="McLaughlin D.J."/>
            <person name="Morgenstern I."/>
            <person name="Morin E."/>
            <person name="Murat C."/>
            <person name="Nagy L.G."/>
            <person name="Nolan M."/>
            <person name="Ohm R.A."/>
            <person name="Patyshakuliyeva A."/>
            <person name="Rokas A."/>
            <person name="Ruiz-Duenas F.J."/>
            <person name="Sabat G."/>
            <person name="Salamov A."/>
            <person name="Samejima M."/>
            <person name="Schmutz J."/>
            <person name="Slot J.C."/>
            <person name="St John F."/>
            <person name="Stenlid J."/>
            <person name="Sun H."/>
            <person name="Sun S."/>
            <person name="Syed K."/>
            <person name="Tsang A."/>
            <person name="Wiebenga A."/>
            <person name="Young D."/>
            <person name="Pisabarro A."/>
            <person name="Eastwood D.C."/>
            <person name="Martin F."/>
            <person name="Cullen D."/>
            <person name="Grigoriev I.V."/>
            <person name="Hibbett D.S."/>
        </authorList>
    </citation>
    <scope>NUCLEOTIDE SEQUENCE [LARGE SCALE GENOMIC DNA]</scope>
    <source>
        <strain evidence="1 2">MD-104</strain>
    </source>
</reference>
<accession>A0A2H3K1H7</accession>
<evidence type="ECO:0000313" key="2">
    <source>
        <dbReference type="Proteomes" id="UP000218811"/>
    </source>
</evidence>
<dbReference type="AlphaFoldDB" id="A0A2H3K1H7"/>
<protein>
    <submittedName>
        <fullName evidence="1">Uncharacterized protein</fullName>
    </submittedName>
</protein>
<organism evidence="1 2">
    <name type="scientific">Wolfiporia cocos (strain MD-104)</name>
    <name type="common">Brown rot fungus</name>
    <dbReference type="NCBI Taxonomy" id="742152"/>
    <lineage>
        <taxon>Eukaryota</taxon>
        <taxon>Fungi</taxon>
        <taxon>Dikarya</taxon>
        <taxon>Basidiomycota</taxon>
        <taxon>Agaricomycotina</taxon>
        <taxon>Agaricomycetes</taxon>
        <taxon>Polyporales</taxon>
        <taxon>Phaeolaceae</taxon>
        <taxon>Wolfiporia</taxon>
    </lineage>
</organism>
<dbReference type="EMBL" id="KB468135">
    <property type="protein sequence ID" value="PCH42874.1"/>
    <property type="molecule type" value="Genomic_DNA"/>
</dbReference>
<evidence type="ECO:0000313" key="1">
    <source>
        <dbReference type="EMBL" id="PCH42874.1"/>
    </source>
</evidence>
<dbReference type="Proteomes" id="UP000218811">
    <property type="component" value="Unassembled WGS sequence"/>
</dbReference>
<sequence>MAAPVEVVEPGEVVVAVPPVLLVWVTSTVDAPELLGLVPPTTLVVDVTGTVVETTVVPAGVLTEDSTDEVAVSETDAALDVLSAADVSVLLAAVEVSEDEVAETAVEVSKDEISVVALDDSADDVAVLVTEFVLEAETDAEEESALDESALFKSWH</sequence>
<gene>
    <name evidence="1" type="ORF">WOLCODRAFT_152931</name>
</gene>
<proteinExistence type="predicted"/>
<name>A0A2H3K1H7_WOLCO</name>
<keyword evidence="2" id="KW-1185">Reference proteome</keyword>